<evidence type="ECO:0000313" key="2">
    <source>
        <dbReference type="EMBL" id="RZT90583.1"/>
    </source>
</evidence>
<gene>
    <name evidence="2" type="ORF">EV678_1401</name>
</gene>
<accession>A0ABY0ISM3</accession>
<dbReference type="RefSeq" id="WP_130458973.1">
    <property type="nucleotide sequence ID" value="NZ_SHKM01000001.1"/>
</dbReference>
<name>A0ABY0ISM3_9RHOO</name>
<feature type="chain" id="PRO_5047546725" description="Lipoprotein" evidence="1">
    <location>
        <begin position="25"/>
        <end position="174"/>
    </location>
</feature>
<proteinExistence type="predicted"/>
<comment type="caution">
    <text evidence="2">The sequence shown here is derived from an EMBL/GenBank/DDBJ whole genome shotgun (WGS) entry which is preliminary data.</text>
</comment>
<dbReference type="PROSITE" id="PS51257">
    <property type="entry name" value="PROKAR_LIPOPROTEIN"/>
    <property type="match status" value="1"/>
</dbReference>
<protein>
    <recommendedName>
        <fullName evidence="4">Lipoprotein</fullName>
    </recommendedName>
</protein>
<organism evidence="2 3">
    <name type="scientific">Azospira oryzae</name>
    <dbReference type="NCBI Taxonomy" id="146939"/>
    <lineage>
        <taxon>Bacteria</taxon>
        <taxon>Pseudomonadati</taxon>
        <taxon>Pseudomonadota</taxon>
        <taxon>Betaproteobacteria</taxon>
        <taxon>Rhodocyclales</taxon>
        <taxon>Rhodocyclaceae</taxon>
        <taxon>Azospira</taxon>
    </lineage>
</organism>
<keyword evidence="1" id="KW-0732">Signal</keyword>
<evidence type="ECO:0008006" key="4">
    <source>
        <dbReference type="Google" id="ProtNLM"/>
    </source>
</evidence>
<dbReference type="EMBL" id="SHKM01000001">
    <property type="protein sequence ID" value="RZT90583.1"/>
    <property type="molecule type" value="Genomic_DNA"/>
</dbReference>
<reference evidence="2 3" key="1">
    <citation type="submission" date="2019-02" db="EMBL/GenBank/DDBJ databases">
        <title>Genomic Encyclopedia of Type Strains, Phase IV (KMG-IV): sequencing the most valuable type-strain genomes for metagenomic binning, comparative biology and taxonomic classification.</title>
        <authorList>
            <person name="Goeker M."/>
        </authorList>
    </citation>
    <scope>NUCLEOTIDE SEQUENCE [LARGE SCALE GENOMIC DNA]</scope>
    <source>
        <strain evidence="2 3">DSM 21223</strain>
    </source>
</reference>
<keyword evidence="3" id="KW-1185">Reference proteome</keyword>
<sequence>MLVSRHLVALSGAITLLSGCASFAPPVPEGYSGPVAIIKDSVKPASQSKADFFYISEIDGRRIEDSRIRTLTVNRGRGFNMVPEVIERNVPAQKATFTLVGRTEYAAPILALTNTVYQVTGKVTFAPETYRHYVVRGELGENYSAVWIEEEGTGKTVGEKIELHGPSKLGTFEK</sequence>
<feature type="signal peptide" evidence="1">
    <location>
        <begin position="1"/>
        <end position="24"/>
    </location>
</feature>
<evidence type="ECO:0000313" key="3">
    <source>
        <dbReference type="Proteomes" id="UP000292136"/>
    </source>
</evidence>
<dbReference type="Proteomes" id="UP000292136">
    <property type="component" value="Unassembled WGS sequence"/>
</dbReference>
<evidence type="ECO:0000256" key="1">
    <source>
        <dbReference type="SAM" id="SignalP"/>
    </source>
</evidence>